<protein>
    <submittedName>
        <fullName evidence="5">Uncharacterized protein</fullName>
    </submittedName>
</protein>
<evidence type="ECO:0000313" key="6">
    <source>
        <dbReference type="Proteomes" id="UP001626550"/>
    </source>
</evidence>
<comment type="caution">
    <text evidence="5">The sequence shown here is derived from an EMBL/GenBank/DDBJ whole genome shotgun (WGS) entry which is preliminary data.</text>
</comment>
<evidence type="ECO:0000256" key="3">
    <source>
        <dbReference type="ARBA" id="ARBA00023242"/>
    </source>
</evidence>
<comment type="subcellular location">
    <subcellularLocation>
        <location evidence="1">Nucleus</location>
    </subcellularLocation>
</comment>
<evidence type="ECO:0000256" key="1">
    <source>
        <dbReference type="ARBA" id="ARBA00004123"/>
    </source>
</evidence>
<evidence type="ECO:0000256" key="2">
    <source>
        <dbReference type="ARBA" id="ARBA00006809"/>
    </source>
</evidence>
<accession>A0ABD2Q5W0</accession>
<keyword evidence="3" id="KW-0539">Nucleus</keyword>
<dbReference type="Pfam" id="PF04931">
    <property type="entry name" value="DNA_pol_phi"/>
    <property type="match status" value="1"/>
</dbReference>
<organism evidence="5 6">
    <name type="scientific">Cichlidogyrus casuarinus</name>
    <dbReference type="NCBI Taxonomy" id="1844966"/>
    <lineage>
        <taxon>Eukaryota</taxon>
        <taxon>Metazoa</taxon>
        <taxon>Spiralia</taxon>
        <taxon>Lophotrochozoa</taxon>
        <taxon>Platyhelminthes</taxon>
        <taxon>Monogenea</taxon>
        <taxon>Monopisthocotylea</taxon>
        <taxon>Dactylogyridea</taxon>
        <taxon>Ancyrocephalidae</taxon>
        <taxon>Cichlidogyrus</taxon>
    </lineage>
</organism>
<dbReference type="GO" id="GO:0005634">
    <property type="term" value="C:nucleus"/>
    <property type="evidence" value="ECO:0007669"/>
    <property type="project" value="UniProtKB-SubCell"/>
</dbReference>
<keyword evidence="6" id="KW-1185">Reference proteome</keyword>
<proteinExistence type="inferred from homology"/>
<dbReference type="PANTHER" id="PTHR13213">
    <property type="entry name" value="MYB-BINDING PROTEIN 1A FAMILY MEMBER"/>
    <property type="match status" value="1"/>
</dbReference>
<reference evidence="5 6" key="1">
    <citation type="submission" date="2024-11" db="EMBL/GenBank/DDBJ databases">
        <title>Adaptive evolution of stress response genes in parasites aligns with host niche diversity.</title>
        <authorList>
            <person name="Hahn C."/>
            <person name="Resl P."/>
        </authorList>
    </citation>
    <scope>NUCLEOTIDE SEQUENCE [LARGE SCALE GENOMIC DNA]</scope>
    <source>
        <strain evidence="5">EGGRZ-B1_66</strain>
        <tissue evidence="5">Body</tissue>
    </source>
</reference>
<sequence length="658" mass="74864">MFSHCGKLYTKLMSGNLTFLENFWSLSKSDSKLRKQAIDKILDDLKNTYKEKQDEYLNYTVARLIKGLASIRQASQRGFAECLKVVLVNFSDKVPSEEIISLCSKHLYTLKTSSEKEEKALRLGSIYLIEVLIDSEFIPKVSCQIQNLKVQLSVGEIDAITNPLIKFLDSKRIGHLVVLNFIKVFSVTNHFVPKMIEEQLRFELTERVSANKILFLLEIFDKHKKSFSQAGIKPIKLSDKNLKILASALLSAHASVVLESIQYLLKKGLFEQFWTVFTKLVQSTMAEQEYTLNARRMFECLIEGLKLCPEHSTKENSFCFFNENVIAMFLENRKEHSKLFKVIAWFLDSLRNLPDSAKPFLSASLIELISNYPMLDYEVEKNQNRVIVRILERIRDQVDPVILYKWAASLFPSFLKGTKIGGYSGGAETDSDWCRMRLAVLNCIRVAAQSCVGRLTDKSSKNQFFELCNFLVMVALAANVSPLPETDCCQPVTAKESQTAWCCLFAIFGNSKLDSIHEFLVKILSLIFQCLSRDSDEKFSHLRKQFDEIANLKTESGDVLQKLESDLHCFRLVLLLHAVYDSSVSDSNGEGILALIKDIGDCARIANLSKGLAKYKKPKKADEDPEWQLVLVDALIFLLPLLQDIPHSRQRLGQAIRL</sequence>
<gene>
    <name evidence="5" type="ORF">Ciccas_007290</name>
</gene>
<dbReference type="Proteomes" id="UP001626550">
    <property type="component" value="Unassembled WGS sequence"/>
</dbReference>
<name>A0ABD2Q5W0_9PLAT</name>
<dbReference type="PANTHER" id="PTHR13213:SF2">
    <property type="entry name" value="MYB-BINDING PROTEIN 1A"/>
    <property type="match status" value="1"/>
</dbReference>
<dbReference type="AlphaFoldDB" id="A0ABD2Q5W0"/>
<comment type="similarity">
    <text evidence="2">Belongs to the MYBBP1A family.</text>
</comment>
<dbReference type="InterPro" id="IPR007015">
    <property type="entry name" value="DNA_pol_V/MYBBP1A"/>
</dbReference>
<evidence type="ECO:0000313" key="5">
    <source>
        <dbReference type="EMBL" id="KAL3314096.1"/>
    </source>
</evidence>
<evidence type="ECO:0000256" key="4">
    <source>
        <dbReference type="SAM" id="Coils"/>
    </source>
</evidence>
<dbReference type="SUPFAM" id="SSF48371">
    <property type="entry name" value="ARM repeat"/>
    <property type="match status" value="1"/>
</dbReference>
<feature type="coiled-coil region" evidence="4">
    <location>
        <begin position="35"/>
        <end position="62"/>
    </location>
</feature>
<dbReference type="EMBL" id="JBJKFK010001097">
    <property type="protein sequence ID" value="KAL3314096.1"/>
    <property type="molecule type" value="Genomic_DNA"/>
</dbReference>
<keyword evidence="4" id="KW-0175">Coiled coil</keyword>
<dbReference type="InterPro" id="IPR016024">
    <property type="entry name" value="ARM-type_fold"/>
</dbReference>